<evidence type="ECO:0000313" key="10">
    <source>
        <dbReference type="EMBL" id="MFC0410646.1"/>
    </source>
</evidence>
<reference evidence="10 11" key="1">
    <citation type="submission" date="2024-09" db="EMBL/GenBank/DDBJ databases">
        <authorList>
            <person name="Sun Q."/>
            <person name="Mori K."/>
        </authorList>
    </citation>
    <scope>NUCLEOTIDE SEQUENCE [LARGE SCALE GENOMIC DNA]</scope>
    <source>
        <strain evidence="10 11">TBRC 5777</strain>
    </source>
</reference>
<name>A0ABV6JY46_9PROT</name>
<evidence type="ECO:0000256" key="7">
    <source>
        <dbReference type="ARBA" id="ARBA00023136"/>
    </source>
</evidence>
<feature type="transmembrane region" description="Helical" evidence="9">
    <location>
        <begin position="185"/>
        <end position="205"/>
    </location>
</feature>
<dbReference type="RefSeq" id="WP_377046402.1">
    <property type="nucleotide sequence ID" value="NZ_JBHLUN010000016.1"/>
</dbReference>
<comment type="similarity">
    <text evidence="2">Belongs to the autoinducer-2 exporter (AI-2E) (TC 2.A.86) family.</text>
</comment>
<dbReference type="EMBL" id="JBHLUN010000016">
    <property type="protein sequence ID" value="MFC0410646.1"/>
    <property type="molecule type" value="Genomic_DNA"/>
</dbReference>
<feature type="transmembrane region" description="Helical" evidence="9">
    <location>
        <begin position="48"/>
        <end position="66"/>
    </location>
</feature>
<feature type="transmembrane region" description="Helical" evidence="9">
    <location>
        <begin position="239"/>
        <end position="261"/>
    </location>
</feature>
<dbReference type="Proteomes" id="UP001589865">
    <property type="component" value="Unassembled WGS sequence"/>
</dbReference>
<evidence type="ECO:0000256" key="4">
    <source>
        <dbReference type="ARBA" id="ARBA00022475"/>
    </source>
</evidence>
<feature type="transmembrane region" description="Helical" evidence="9">
    <location>
        <begin position="267"/>
        <end position="293"/>
    </location>
</feature>
<feature type="transmembrane region" description="Helical" evidence="9">
    <location>
        <begin position="21"/>
        <end position="42"/>
    </location>
</feature>
<gene>
    <name evidence="10" type="ORF">ACFFGY_20545</name>
</gene>
<keyword evidence="3" id="KW-0813">Transport</keyword>
<feature type="transmembrane region" description="Helical" evidence="9">
    <location>
        <begin position="305"/>
        <end position="328"/>
    </location>
</feature>
<feature type="region of interest" description="Disordered" evidence="8">
    <location>
        <begin position="465"/>
        <end position="546"/>
    </location>
</feature>
<keyword evidence="11" id="KW-1185">Reference proteome</keyword>
<evidence type="ECO:0000313" key="11">
    <source>
        <dbReference type="Proteomes" id="UP001589865"/>
    </source>
</evidence>
<organism evidence="10 11">
    <name type="scientific">Roseomonas elaeocarpi</name>
    <dbReference type="NCBI Taxonomy" id="907779"/>
    <lineage>
        <taxon>Bacteria</taxon>
        <taxon>Pseudomonadati</taxon>
        <taxon>Pseudomonadota</taxon>
        <taxon>Alphaproteobacteria</taxon>
        <taxon>Acetobacterales</taxon>
        <taxon>Roseomonadaceae</taxon>
        <taxon>Roseomonas</taxon>
    </lineage>
</organism>
<comment type="subcellular location">
    <subcellularLocation>
        <location evidence="1">Cell membrane</location>
        <topology evidence="1">Multi-pass membrane protein</topology>
    </subcellularLocation>
</comment>
<comment type="caution">
    <text evidence="10">The sequence shown here is derived from an EMBL/GenBank/DDBJ whole genome shotgun (WGS) entry which is preliminary data.</text>
</comment>
<accession>A0ABV6JY46</accession>
<evidence type="ECO:0000256" key="9">
    <source>
        <dbReference type="SAM" id="Phobius"/>
    </source>
</evidence>
<keyword evidence="4" id="KW-1003">Cell membrane</keyword>
<sequence length="708" mass="74333">MPKAAAPSSSPFGPRRMRVRAAGLPAPGLSTLYAVAATVGVLYLTRELLVPLVLASLLAFVLAPVLRLLRRAHIPRVGAVLITVVIGFGAIAAVGGVMGQQLAQLATDLPRYQRTVTEKLGGLTGNGSLLGRASAVLHELGNNLQREERRPEPAARSSQPPPMPVEIHQAEPGTLELIQRVVSPLLGPVATLGIVAVFVIFLLLYREDLRDRLIKLVGSRDLQRTTAALDEAATRLSRYFLAQVIMNACFGVVISLGLWLIGVPNPALWGALAGLMRFVPFVGIIIAVVFPALLAMAVDPGWGTLLWTLALFGVAEPLMAQAVEPLVYGHSTGLTPIAVLVATAFWTWLWGPLGLLMAMPLTVGLVVLGRHVEQLEFLDVLLGDREALAPPEAFYQRLLAGDGDGLAEQAELRLKSAPLCAYYDEVALPGLALAQADAARGSLEEDRLQTLGGRVAGLLSDLEDHEDDPAAEPLLNDGPVTDSMPGSGAAKERPLLNSPAAESPSTDDRSLADRLAQGAARAVGAEGPEAARPGPGARPATPVRRAVPPDWAAPGAVLCIAGRGRFDAQAAIMLGQVLARWGIGTVLRPNEALRELRPGSTDAAEAASPVRAVCLSVLDGGAGVASTRFALRRLRRRFPDALLLLGAWNEGPGGPLSEAMQTEHTDHRVVGSLREAARLCQEAALRDTPAPAPAPGPGRLAAEAAPAG</sequence>
<evidence type="ECO:0000256" key="2">
    <source>
        <dbReference type="ARBA" id="ARBA00009773"/>
    </source>
</evidence>
<evidence type="ECO:0000256" key="6">
    <source>
        <dbReference type="ARBA" id="ARBA00022989"/>
    </source>
</evidence>
<feature type="compositionally biased region" description="Low complexity" evidence="8">
    <location>
        <begin position="518"/>
        <end position="546"/>
    </location>
</feature>
<protein>
    <submittedName>
        <fullName evidence="10">AI-2E family transporter</fullName>
    </submittedName>
</protein>
<evidence type="ECO:0000256" key="3">
    <source>
        <dbReference type="ARBA" id="ARBA00022448"/>
    </source>
</evidence>
<feature type="region of interest" description="Disordered" evidence="8">
    <location>
        <begin position="142"/>
        <end position="164"/>
    </location>
</feature>
<keyword evidence="6 9" id="KW-1133">Transmembrane helix</keyword>
<keyword evidence="7 9" id="KW-0472">Membrane</keyword>
<feature type="compositionally biased region" description="Low complexity" evidence="8">
    <location>
        <begin position="697"/>
        <end position="708"/>
    </location>
</feature>
<feature type="transmembrane region" description="Helical" evidence="9">
    <location>
        <begin position="78"/>
        <end position="99"/>
    </location>
</feature>
<evidence type="ECO:0000256" key="1">
    <source>
        <dbReference type="ARBA" id="ARBA00004651"/>
    </source>
</evidence>
<proteinExistence type="inferred from homology"/>
<keyword evidence="5 9" id="KW-0812">Transmembrane</keyword>
<feature type="transmembrane region" description="Helical" evidence="9">
    <location>
        <begin position="348"/>
        <end position="368"/>
    </location>
</feature>
<evidence type="ECO:0000256" key="5">
    <source>
        <dbReference type="ARBA" id="ARBA00022692"/>
    </source>
</evidence>
<evidence type="ECO:0000256" key="8">
    <source>
        <dbReference type="SAM" id="MobiDB-lite"/>
    </source>
</evidence>
<dbReference type="InterPro" id="IPR002549">
    <property type="entry name" value="AI-2E-like"/>
</dbReference>
<dbReference type="PANTHER" id="PTHR21716:SF53">
    <property type="entry name" value="PERMEASE PERM-RELATED"/>
    <property type="match status" value="1"/>
</dbReference>
<feature type="region of interest" description="Disordered" evidence="8">
    <location>
        <begin position="687"/>
        <end position="708"/>
    </location>
</feature>
<dbReference type="PANTHER" id="PTHR21716">
    <property type="entry name" value="TRANSMEMBRANE PROTEIN"/>
    <property type="match status" value="1"/>
</dbReference>
<dbReference type="Pfam" id="PF01594">
    <property type="entry name" value="AI-2E_transport"/>
    <property type="match status" value="1"/>
</dbReference>